<protein>
    <submittedName>
        <fullName evidence="7">RNA polymerase ECF-type sigma factor</fullName>
    </submittedName>
</protein>
<dbReference type="PANTHER" id="PTHR43133:SF51">
    <property type="entry name" value="RNA POLYMERASE SIGMA FACTOR"/>
    <property type="match status" value="1"/>
</dbReference>
<dbReference type="Pfam" id="PF08281">
    <property type="entry name" value="Sigma70_r4_2"/>
    <property type="match status" value="1"/>
</dbReference>
<dbReference type="InterPro" id="IPR013249">
    <property type="entry name" value="RNA_pol_sigma70_r4_t2"/>
</dbReference>
<dbReference type="CDD" id="cd06171">
    <property type="entry name" value="Sigma70_r4"/>
    <property type="match status" value="1"/>
</dbReference>
<dbReference type="Gene3D" id="1.10.10.10">
    <property type="entry name" value="Winged helix-like DNA-binding domain superfamily/Winged helix DNA-binding domain"/>
    <property type="match status" value="1"/>
</dbReference>
<dbReference type="GO" id="GO:0016987">
    <property type="term" value="F:sigma factor activity"/>
    <property type="evidence" value="ECO:0007669"/>
    <property type="project" value="UniProtKB-KW"/>
</dbReference>
<keyword evidence="8" id="KW-1185">Reference proteome</keyword>
<dbReference type="Pfam" id="PF04542">
    <property type="entry name" value="Sigma70_r2"/>
    <property type="match status" value="1"/>
</dbReference>
<evidence type="ECO:0000259" key="6">
    <source>
        <dbReference type="Pfam" id="PF08281"/>
    </source>
</evidence>
<dbReference type="InterPro" id="IPR036388">
    <property type="entry name" value="WH-like_DNA-bd_sf"/>
</dbReference>
<evidence type="ECO:0000256" key="2">
    <source>
        <dbReference type="ARBA" id="ARBA00023015"/>
    </source>
</evidence>
<name>M8E752_9BACL</name>
<evidence type="ECO:0000256" key="3">
    <source>
        <dbReference type="ARBA" id="ARBA00023082"/>
    </source>
</evidence>
<gene>
    <name evidence="7" type="ORF">I532_18757</name>
</gene>
<proteinExistence type="inferred from homology"/>
<evidence type="ECO:0000313" key="7">
    <source>
        <dbReference type="EMBL" id="EMT51290.1"/>
    </source>
</evidence>
<dbReference type="RefSeq" id="WP_003390136.1">
    <property type="nucleotide sequence ID" value="NZ_APBN01000009.1"/>
</dbReference>
<comment type="similarity">
    <text evidence="1">Belongs to the sigma-70 factor family. ECF subfamily.</text>
</comment>
<dbReference type="InterPro" id="IPR014284">
    <property type="entry name" value="RNA_pol_sigma-70_dom"/>
</dbReference>
<evidence type="ECO:0000313" key="8">
    <source>
        <dbReference type="Proteomes" id="UP000012081"/>
    </source>
</evidence>
<keyword evidence="2" id="KW-0805">Transcription regulation</keyword>
<comment type="caution">
    <text evidence="7">The sequence shown here is derived from an EMBL/GenBank/DDBJ whole genome shotgun (WGS) entry which is preliminary data.</text>
</comment>
<dbReference type="GO" id="GO:0003677">
    <property type="term" value="F:DNA binding"/>
    <property type="evidence" value="ECO:0007669"/>
    <property type="project" value="InterPro"/>
</dbReference>
<dbReference type="PANTHER" id="PTHR43133">
    <property type="entry name" value="RNA POLYMERASE ECF-TYPE SIGMA FACTO"/>
    <property type="match status" value="1"/>
</dbReference>
<sequence>MQDDKMIVDEVLRGNKEAFAQIIQKYNRRITLLIRKMLGQPPHEQDIAQEIFIKVYYHLGDYNKSYEFGAWLYRIATNHCFDELRSRKRSIMVTNTEVELATSHTPEAEYLVKEQNSYLQDRIKALDSKHRVVLEMRYLQYMSYEEISKKLGVPISTVRTRLSRGKTKLKEALTRRGKGGDCYL</sequence>
<dbReference type="GeneID" id="89497876"/>
<evidence type="ECO:0000256" key="4">
    <source>
        <dbReference type="ARBA" id="ARBA00023163"/>
    </source>
</evidence>
<dbReference type="NCBIfam" id="TIGR02937">
    <property type="entry name" value="sigma70-ECF"/>
    <property type="match status" value="1"/>
</dbReference>
<feature type="domain" description="RNA polymerase sigma-70 region 2" evidence="5">
    <location>
        <begin position="23"/>
        <end position="89"/>
    </location>
</feature>
<dbReference type="PATRIC" id="fig|1300222.3.peg.3937"/>
<dbReference type="STRING" id="1300222.I532_18757"/>
<dbReference type="SUPFAM" id="SSF88659">
    <property type="entry name" value="Sigma3 and sigma4 domains of RNA polymerase sigma factors"/>
    <property type="match status" value="1"/>
</dbReference>
<dbReference type="InterPro" id="IPR013324">
    <property type="entry name" value="RNA_pol_sigma_r3/r4-like"/>
</dbReference>
<dbReference type="OrthoDB" id="9784984at2"/>
<reference evidence="7 8" key="1">
    <citation type="submission" date="2013-03" db="EMBL/GenBank/DDBJ databases">
        <title>Assembly of a new bacterial strain Brevibacillus borstelensis AK1.</title>
        <authorList>
            <person name="Rajan I."/>
            <person name="PoliReddy D."/>
            <person name="Sugumar T."/>
            <person name="Rathinam K."/>
            <person name="Alqarawi S."/>
            <person name="Khalil A.B."/>
            <person name="Sivakumar N."/>
        </authorList>
    </citation>
    <scope>NUCLEOTIDE SEQUENCE [LARGE SCALE GENOMIC DNA]</scope>
    <source>
        <strain evidence="7 8">AK1</strain>
    </source>
</reference>
<dbReference type="EMBL" id="APBN01000009">
    <property type="protein sequence ID" value="EMT51290.1"/>
    <property type="molecule type" value="Genomic_DNA"/>
</dbReference>
<keyword evidence="3" id="KW-0731">Sigma factor</keyword>
<feature type="domain" description="RNA polymerase sigma factor 70 region 4 type 2" evidence="6">
    <location>
        <begin position="119"/>
        <end position="169"/>
    </location>
</feature>
<dbReference type="Proteomes" id="UP000012081">
    <property type="component" value="Unassembled WGS sequence"/>
</dbReference>
<evidence type="ECO:0000259" key="5">
    <source>
        <dbReference type="Pfam" id="PF04542"/>
    </source>
</evidence>
<organism evidence="7 8">
    <name type="scientific">Brevibacillus borstelensis AK1</name>
    <dbReference type="NCBI Taxonomy" id="1300222"/>
    <lineage>
        <taxon>Bacteria</taxon>
        <taxon>Bacillati</taxon>
        <taxon>Bacillota</taxon>
        <taxon>Bacilli</taxon>
        <taxon>Bacillales</taxon>
        <taxon>Paenibacillaceae</taxon>
        <taxon>Brevibacillus</taxon>
    </lineage>
</organism>
<evidence type="ECO:0000256" key="1">
    <source>
        <dbReference type="ARBA" id="ARBA00010641"/>
    </source>
</evidence>
<keyword evidence="4" id="KW-0804">Transcription</keyword>
<dbReference type="InterPro" id="IPR007627">
    <property type="entry name" value="RNA_pol_sigma70_r2"/>
</dbReference>
<dbReference type="GO" id="GO:0006352">
    <property type="term" value="P:DNA-templated transcription initiation"/>
    <property type="evidence" value="ECO:0007669"/>
    <property type="project" value="InterPro"/>
</dbReference>
<dbReference type="AlphaFoldDB" id="M8E752"/>
<dbReference type="SUPFAM" id="SSF88946">
    <property type="entry name" value="Sigma2 domain of RNA polymerase sigma factors"/>
    <property type="match status" value="1"/>
</dbReference>
<dbReference type="Gene3D" id="1.10.1740.10">
    <property type="match status" value="1"/>
</dbReference>
<dbReference type="InterPro" id="IPR039425">
    <property type="entry name" value="RNA_pol_sigma-70-like"/>
</dbReference>
<dbReference type="InterPro" id="IPR013325">
    <property type="entry name" value="RNA_pol_sigma_r2"/>
</dbReference>
<accession>M8E752</accession>